<dbReference type="OrthoDB" id="6105938at2759"/>
<dbReference type="VEuPathDB" id="FungiDB:PLEOSDRAFT_1111352"/>
<feature type="region of interest" description="Disordered" evidence="1">
    <location>
        <begin position="127"/>
        <end position="167"/>
    </location>
</feature>
<accession>A0A067P3P9</accession>
<organism evidence="2 3">
    <name type="scientific">Pleurotus ostreatus (strain PC15)</name>
    <name type="common">Oyster mushroom</name>
    <dbReference type="NCBI Taxonomy" id="1137138"/>
    <lineage>
        <taxon>Eukaryota</taxon>
        <taxon>Fungi</taxon>
        <taxon>Dikarya</taxon>
        <taxon>Basidiomycota</taxon>
        <taxon>Agaricomycotina</taxon>
        <taxon>Agaricomycetes</taxon>
        <taxon>Agaricomycetidae</taxon>
        <taxon>Agaricales</taxon>
        <taxon>Pleurotineae</taxon>
        <taxon>Pleurotaceae</taxon>
        <taxon>Pleurotus</taxon>
    </lineage>
</organism>
<dbReference type="Proteomes" id="UP000027073">
    <property type="component" value="Unassembled WGS sequence"/>
</dbReference>
<evidence type="ECO:0000256" key="1">
    <source>
        <dbReference type="SAM" id="MobiDB-lite"/>
    </source>
</evidence>
<dbReference type="InParanoid" id="A0A067P3P9"/>
<reference evidence="3" key="1">
    <citation type="journal article" date="2014" name="Proc. Natl. Acad. Sci. U.S.A.">
        <title>Extensive sampling of basidiomycete genomes demonstrates inadequacy of the white-rot/brown-rot paradigm for wood decay fungi.</title>
        <authorList>
            <person name="Riley R."/>
            <person name="Salamov A.A."/>
            <person name="Brown D.W."/>
            <person name="Nagy L.G."/>
            <person name="Floudas D."/>
            <person name="Held B.W."/>
            <person name="Levasseur A."/>
            <person name="Lombard V."/>
            <person name="Morin E."/>
            <person name="Otillar R."/>
            <person name="Lindquist E.A."/>
            <person name="Sun H."/>
            <person name="LaButti K.M."/>
            <person name="Schmutz J."/>
            <person name="Jabbour D."/>
            <person name="Luo H."/>
            <person name="Baker S.E."/>
            <person name="Pisabarro A.G."/>
            <person name="Walton J.D."/>
            <person name="Blanchette R.A."/>
            <person name="Henrissat B."/>
            <person name="Martin F."/>
            <person name="Cullen D."/>
            <person name="Hibbett D.S."/>
            <person name="Grigoriev I.V."/>
        </authorList>
    </citation>
    <scope>NUCLEOTIDE SEQUENCE [LARGE SCALE GENOMIC DNA]</scope>
    <source>
        <strain evidence="3">PC15</strain>
    </source>
</reference>
<evidence type="ECO:0000313" key="2">
    <source>
        <dbReference type="EMBL" id="KDQ30506.1"/>
    </source>
</evidence>
<dbReference type="EMBL" id="KL198006">
    <property type="protein sequence ID" value="KDQ30506.1"/>
    <property type="molecule type" value="Genomic_DNA"/>
</dbReference>
<proteinExistence type="predicted"/>
<protein>
    <submittedName>
        <fullName evidence="2">Uncharacterized protein</fullName>
    </submittedName>
</protein>
<evidence type="ECO:0000313" key="3">
    <source>
        <dbReference type="Proteomes" id="UP000027073"/>
    </source>
</evidence>
<dbReference type="HOGENOM" id="CLU_1355139_0_0_1"/>
<gene>
    <name evidence="2" type="ORF">PLEOSDRAFT_1111352</name>
</gene>
<sequence length="202" mass="21852">MSDDEFDEFGGLPDLFDNIDWNTIPELSDAIAAQPSQAIPDVQAESAVGLEGLNQEVGSPDSSQYSCDEIHFDETVLGLLDTLEERGMQGNAVASTSLQQQPAATTGHSVTAAPPPIVPAPIISGHLQPNSCKPEKRAKRSGSPLMYGSPRKKGKHQETFEDSSTETQVRERMDAYLASFQEELTCPMCVHAFYIQQAVNGV</sequence>
<name>A0A067P3P9_PLEO1</name>
<dbReference type="AlphaFoldDB" id="A0A067P3P9"/>